<name>A0ABR8MAD9_9FLAO</name>
<dbReference type="Proteomes" id="UP000603715">
    <property type="component" value="Unassembled WGS sequence"/>
</dbReference>
<keyword evidence="2" id="KW-1185">Reference proteome</keyword>
<proteinExistence type="predicted"/>
<evidence type="ECO:0000313" key="2">
    <source>
        <dbReference type="Proteomes" id="UP000603715"/>
    </source>
</evidence>
<organism evidence="1 2">
    <name type="scientific">Chryseobacterium muglaense</name>
    <dbReference type="NCBI Taxonomy" id="2893752"/>
    <lineage>
        <taxon>Bacteria</taxon>
        <taxon>Pseudomonadati</taxon>
        <taxon>Bacteroidota</taxon>
        <taxon>Flavobacteriia</taxon>
        <taxon>Flavobacteriales</taxon>
        <taxon>Weeksellaceae</taxon>
        <taxon>Chryseobacterium group</taxon>
        <taxon>Chryseobacterium</taxon>
    </lineage>
</organism>
<protein>
    <submittedName>
        <fullName evidence="1">Uncharacterized protein</fullName>
    </submittedName>
</protein>
<dbReference type="EMBL" id="JACXXP010000044">
    <property type="protein sequence ID" value="MBD3906881.1"/>
    <property type="molecule type" value="Genomic_DNA"/>
</dbReference>
<comment type="caution">
    <text evidence="1">The sequence shown here is derived from an EMBL/GenBank/DDBJ whole genome shotgun (WGS) entry which is preliminary data.</text>
</comment>
<accession>A0ABR8MAD9</accession>
<sequence length="45" mass="5156">MIHRNGGTAIDLSQVKAIHMEFLKLGGYPIFKIGNILYKFLFCEK</sequence>
<gene>
    <name evidence="1" type="ORF">IEW27_20045</name>
</gene>
<reference evidence="2" key="1">
    <citation type="submission" date="2023-07" db="EMBL/GenBank/DDBJ databases">
        <title>Description of novel Chryseobacterium sp. strain C-2.</title>
        <authorList>
            <person name="Saticioglu I.B."/>
        </authorList>
    </citation>
    <scope>NUCLEOTIDE SEQUENCE [LARGE SCALE GENOMIC DNA]</scope>
    <source>
        <strain evidence="2">C-2</strain>
    </source>
</reference>
<evidence type="ECO:0000313" key="1">
    <source>
        <dbReference type="EMBL" id="MBD3906881.1"/>
    </source>
</evidence>
<dbReference type="RefSeq" id="WP_191181253.1">
    <property type="nucleotide sequence ID" value="NZ_JACXXP010000044.1"/>
</dbReference>